<accession>A0A1I1M1X2</accession>
<gene>
    <name evidence="9" type="ORF">SAMN04488094_109127</name>
</gene>
<evidence type="ECO:0000256" key="1">
    <source>
        <dbReference type="ARBA" id="ARBA00004651"/>
    </source>
</evidence>
<dbReference type="GO" id="GO:0005886">
    <property type="term" value="C:plasma membrane"/>
    <property type="evidence" value="ECO:0007669"/>
    <property type="project" value="UniProtKB-SubCell"/>
</dbReference>
<keyword evidence="10" id="KW-1185">Reference proteome</keyword>
<feature type="transmembrane region" description="Helical" evidence="8">
    <location>
        <begin position="177"/>
        <end position="200"/>
    </location>
</feature>
<evidence type="ECO:0000256" key="2">
    <source>
        <dbReference type="ARBA" id="ARBA00006939"/>
    </source>
</evidence>
<keyword evidence="7 8" id="KW-0472">Membrane</keyword>
<evidence type="ECO:0000256" key="7">
    <source>
        <dbReference type="ARBA" id="ARBA00023136"/>
    </source>
</evidence>
<feature type="transmembrane region" description="Helical" evidence="8">
    <location>
        <begin position="40"/>
        <end position="61"/>
    </location>
</feature>
<evidence type="ECO:0000313" key="9">
    <source>
        <dbReference type="EMBL" id="SFC79517.1"/>
    </source>
</evidence>
<comment type="subcellular location">
    <subcellularLocation>
        <location evidence="1">Cell membrane</location>
        <topology evidence="1">Multi-pass membrane protein</topology>
    </subcellularLocation>
</comment>
<evidence type="ECO:0000256" key="6">
    <source>
        <dbReference type="ARBA" id="ARBA00022989"/>
    </source>
</evidence>
<proteinExistence type="inferred from homology"/>
<dbReference type="Proteomes" id="UP000198728">
    <property type="component" value="Unassembled WGS sequence"/>
</dbReference>
<dbReference type="GO" id="GO:0005385">
    <property type="term" value="F:zinc ion transmembrane transporter activity"/>
    <property type="evidence" value="ECO:0007669"/>
    <property type="project" value="TreeGrafter"/>
</dbReference>
<dbReference type="RefSeq" id="WP_093361505.1">
    <property type="nucleotide sequence ID" value="NZ_FOLG01000009.1"/>
</dbReference>
<evidence type="ECO:0000313" key="10">
    <source>
        <dbReference type="Proteomes" id="UP000198728"/>
    </source>
</evidence>
<evidence type="ECO:0000256" key="4">
    <source>
        <dbReference type="ARBA" id="ARBA00022692"/>
    </source>
</evidence>
<dbReference type="STRING" id="441112.SAMN04488094_109127"/>
<dbReference type="Pfam" id="PF02535">
    <property type="entry name" value="Zip"/>
    <property type="match status" value="1"/>
</dbReference>
<dbReference type="OrthoDB" id="9787346at2"/>
<feature type="transmembrane region" description="Helical" evidence="8">
    <location>
        <begin position="206"/>
        <end position="227"/>
    </location>
</feature>
<feature type="transmembrane region" description="Helical" evidence="8">
    <location>
        <begin position="67"/>
        <end position="92"/>
    </location>
</feature>
<evidence type="ECO:0000256" key="8">
    <source>
        <dbReference type="SAM" id="Phobius"/>
    </source>
</evidence>
<keyword evidence="3" id="KW-1003">Cell membrane</keyword>
<comment type="similarity">
    <text evidence="2">Belongs to the ZIP transporter (TC 2.A.5) family.</text>
</comment>
<dbReference type="PANTHER" id="PTHR11040:SF211">
    <property type="entry name" value="ZINC TRANSPORTER ZIP11"/>
    <property type="match status" value="1"/>
</dbReference>
<dbReference type="PANTHER" id="PTHR11040">
    <property type="entry name" value="ZINC/IRON TRANSPORTER"/>
    <property type="match status" value="1"/>
</dbReference>
<organism evidence="9 10">
    <name type="scientific">Tropicimonas isoalkanivorans</name>
    <dbReference type="NCBI Taxonomy" id="441112"/>
    <lineage>
        <taxon>Bacteria</taxon>
        <taxon>Pseudomonadati</taxon>
        <taxon>Pseudomonadota</taxon>
        <taxon>Alphaproteobacteria</taxon>
        <taxon>Rhodobacterales</taxon>
        <taxon>Roseobacteraceae</taxon>
        <taxon>Tropicimonas</taxon>
    </lineage>
</organism>
<dbReference type="EMBL" id="FOLG01000009">
    <property type="protein sequence ID" value="SFC79517.1"/>
    <property type="molecule type" value="Genomic_DNA"/>
</dbReference>
<keyword evidence="5" id="KW-0862">Zinc</keyword>
<reference evidence="9 10" key="1">
    <citation type="submission" date="2016-10" db="EMBL/GenBank/DDBJ databases">
        <authorList>
            <person name="de Groot N.N."/>
        </authorList>
    </citation>
    <scope>NUCLEOTIDE SEQUENCE [LARGE SCALE GENOMIC DNA]</scope>
    <source>
        <strain evidence="9 10">DSM 19548</strain>
    </source>
</reference>
<name>A0A1I1M1X2_9RHOB</name>
<dbReference type="AlphaFoldDB" id="A0A1I1M1X2"/>
<feature type="transmembrane region" description="Helical" evidence="8">
    <location>
        <begin position="6"/>
        <end position="28"/>
    </location>
</feature>
<keyword evidence="4 8" id="KW-0812">Transmembrane</keyword>
<evidence type="ECO:0000256" key="5">
    <source>
        <dbReference type="ARBA" id="ARBA00022833"/>
    </source>
</evidence>
<feature type="transmembrane region" description="Helical" evidence="8">
    <location>
        <begin position="149"/>
        <end position="170"/>
    </location>
</feature>
<evidence type="ECO:0000256" key="3">
    <source>
        <dbReference type="ARBA" id="ARBA00022475"/>
    </source>
</evidence>
<feature type="transmembrane region" description="Helical" evidence="8">
    <location>
        <begin position="239"/>
        <end position="257"/>
    </location>
</feature>
<feature type="transmembrane region" description="Helical" evidence="8">
    <location>
        <begin position="113"/>
        <end position="129"/>
    </location>
</feature>
<protein>
    <submittedName>
        <fullName evidence="9">Zinc transporter, ZIP family</fullName>
    </submittedName>
</protein>
<dbReference type="InterPro" id="IPR003689">
    <property type="entry name" value="ZIP"/>
</dbReference>
<keyword evidence="6 8" id="KW-1133">Transmembrane helix</keyword>
<sequence>MTDPFVLGVVGSVAAGMMTGVGALPIFFFKTISVRLQDTLLGAAAGVMLAASFFSLIIPALEVAEGLYGGGATPALIAVMGVLIGAGFIAAINEHVPHQHFVLGKEGPVTDSLRRIWLFVLAIAIHNFPEGLAVGVGFGGGDVAQGTTLAIGIGLQNAPEGLAVAFALVAEGYRRRMAFFVAFLTGLVEPIGGLIGAAAVTIAQPVLPWALTFAAGAMIYVISHEIIPETHRRNHANSATTGLLCGLVVMMFLDVWLA</sequence>